<organism evidence="1 2">
    <name type="scientific">Tritrichomonas musculus</name>
    <dbReference type="NCBI Taxonomy" id="1915356"/>
    <lineage>
        <taxon>Eukaryota</taxon>
        <taxon>Metamonada</taxon>
        <taxon>Parabasalia</taxon>
        <taxon>Tritrichomonadida</taxon>
        <taxon>Tritrichomonadidae</taxon>
        <taxon>Tritrichomonas</taxon>
    </lineage>
</organism>
<proteinExistence type="predicted"/>
<evidence type="ECO:0000313" key="1">
    <source>
        <dbReference type="EMBL" id="KAK8870883.1"/>
    </source>
</evidence>
<evidence type="ECO:0000313" key="2">
    <source>
        <dbReference type="Proteomes" id="UP001470230"/>
    </source>
</evidence>
<protein>
    <submittedName>
        <fullName evidence="1">Uncharacterized protein</fullName>
    </submittedName>
</protein>
<comment type="caution">
    <text evidence="1">The sequence shown here is derived from an EMBL/GenBank/DDBJ whole genome shotgun (WGS) entry which is preliminary data.</text>
</comment>
<dbReference type="Proteomes" id="UP001470230">
    <property type="component" value="Unassembled WGS sequence"/>
</dbReference>
<reference evidence="1 2" key="1">
    <citation type="submission" date="2024-04" db="EMBL/GenBank/DDBJ databases">
        <title>Tritrichomonas musculus Genome.</title>
        <authorList>
            <person name="Alves-Ferreira E."/>
            <person name="Grigg M."/>
            <person name="Lorenzi H."/>
            <person name="Galac M."/>
        </authorList>
    </citation>
    <scope>NUCLEOTIDE SEQUENCE [LARGE SCALE GENOMIC DNA]</scope>
    <source>
        <strain evidence="1 2">EAF2021</strain>
    </source>
</reference>
<sequence>MTGSRIRASFNRAGFTIDTSKNPHRLIFDENLLKENPGFKELWDANVPMERLSARRQNHRFGWINQQYFQIPGVQNASDD</sequence>
<keyword evidence="2" id="KW-1185">Reference proteome</keyword>
<dbReference type="EMBL" id="JAPFFF010000014">
    <property type="protein sequence ID" value="KAK8870883.1"/>
    <property type="molecule type" value="Genomic_DNA"/>
</dbReference>
<name>A0ABR2IZ07_9EUKA</name>
<accession>A0ABR2IZ07</accession>
<gene>
    <name evidence="1" type="ORF">M9Y10_008781</name>
</gene>